<dbReference type="AlphaFoldDB" id="A0A6G1CFN9"/>
<sequence>MVVSVMPRTGESEKEMEAQVEAIVRQHELLMPFSSPLPDSVRFTELSEGVVDCRPTLPLVAAPSFAEDGDASQRQGAAPGHVSLRLGMTDMLQGTAKKLSFQDLHQDTDQDLSLCEGGETEAALMARDEPETTHARSPVGEMEAALKARVAVDHATGAMQQMQIKRQEAAASVAAVSGAGPADARTLLVFSRRLNRTKAHLTGHSVDISPGQDPAVPDSVPISLGSAHQGF</sequence>
<accession>A0A6G1CFN9</accession>
<keyword evidence="2" id="KW-1185">Reference proteome</keyword>
<dbReference type="EMBL" id="SPHZ02000009">
    <property type="protein sequence ID" value="KAF0898871.1"/>
    <property type="molecule type" value="Genomic_DNA"/>
</dbReference>
<evidence type="ECO:0000313" key="1">
    <source>
        <dbReference type="EMBL" id="KAF0898871.1"/>
    </source>
</evidence>
<proteinExistence type="predicted"/>
<reference evidence="1 2" key="1">
    <citation type="submission" date="2019-11" db="EMBL/GenBank/DDBJ databases">
        <title>Whole genome sequence of Oryza granulata.</title>
        <authorList>
            <person name="Li W."/>
        </authorList>
    </citation>
    <scope>NUCLEOTIDE SEQUENCE [LARGE SCALE GENOMIC DNA]</scope>
    <source>
        <strain evidence="2">cv. Menghai</strain>
        <tissue evidence="1">Leaf</tissue>
    </source>
</reference>
<evidence type="ECO:0000313" key="2">
    <source>
        <dbReference type="Proteomes" id="UP000479710"/>
    </source>
</evidence>
<organism evidence="1 2">
    <name type="scientific">Oryza meyeriana var. granulata</name>
    <dbReference type="NCBI Taxonomy" id="110450"/>
    <lineage>
        <taxon>Eukaryota</taxon>
        <taxon>Viridiplantae</taxon>
        <taxon>Streptophyta</taxon>
        <taxon>Embryophyta</taxon>
        <taxon>Tracheophyta</taxon>
        <taxon>Spermatophyta</taxon>
        <taxon>Magnoliopsida</taxon>
        <taxon>Liliopsida</taxon>
        <taxon>Poales</taxon>
        <taxon>Poaceae</taxon>
        <taxon>BOP clade</taxon>
        <taxon>Oryzoideae</taxon>
        <taxon>Oryzeae</taxon>
        <taxon>Oryzinae</taxon>
        <taxon>Oryza</taxon>
        <taxon>Oryza meyeriana</taxon>
    </lineage>
</organism>
<name>A0A6G1CFN9_9ORYZ</name>
<comment type="caution">
    <text evidence="1">The sequence shown here is derived from an EMBL/GenBank/DDBJ whole genome shotgun (WGS) entry which is preliminary data.</text>
</comment>
<gene>
    <name evidence="1" type="ORF">E2562_011930</name>
</gene>
<protein>
    <submittedName>
        <fullName evidence="1">Uncharacterized protein</fullName>
    </submittedName>
</protein>
<dbReference type="Proteomes" id="UP000479710">
    <property type="component" value="Unassembled WGS sequence"/>
</dbReference>